<keyword evidence="3" id="KW-1185">Reference proteome</keyword>
<accession>A0A3R9UN98</accession>
<proteinExistence type="predicted"/>
<dbReference type="SUPFAM" id="SSF53448">
    <property type="entry name" value="Nucleotide-diphospho-sugar transferases"/>
    <property type="match status" value="1"/>
</dbReference>
<dbReference type="AlphaFoldDB" id="A0A3R9UN98"/>
<reference evidence="2 3" key="1">
    <citation type="submission" date="2018-12" db="EMBL/GenBank/DDBJ databases">
        <authorList>
            <person name="Feng G."/>
            <person name="Zhu H."/>
        </authorList>
    </citation>
    <scope>NUCLEOTIDE SEQUENCE [LARGE SCALE GENOMIC DNA]</scope>
    <source>
        <strain evidence="2 3">9PBR-2</strain>
    </source>
</reference>
<gene>
    <name evidence="2" type="ORF">EI290_03905</name>
</gene>
<sequence>MPMTAQQPTVSVIIPNYNHARYLPERLDSVLNQTYRQLEIILMDDCSTDESRPILEDYARRDARVRLVFNEQNSGSTFRQWNKGLGLVTGEYVWIAESDDAAELTLVEQLVGQLEAHPDAGLAYCQSCYIDADSKRAGVALLFEDGLGGTDYHRPGPELVRQYMPITNIVPNASAVLLRRSTAAAVGPAPEDMRLAGDWLYWIRFMLQTNVCYLAAPLNYFRSHGQNVRSHTLAEGRNLVEMARVLGYVRAQVELAPAVYRQALRMLVERWFHTFIYSPLTWRGHQAFMHEMQRTEPGFPRIFAGLVLGRLAQNRFSGLKMLVADKLLG</sequence>
<dbReference type="InterPro" id="IPR029044">
    <property type="entry name" value="Nucleotide-diphossugar_trans"/>
</dbReference>
<evidence type="ECO:0000313" key="3">
    <source>
        <dbReference type="Proteomes" id="UP000280066"/>
    </source>
</evidence>
<feature type="domain" description="Glycosyltransferase 2-like" evidence="1">
    <location>
        <begin position="11"/>
        <end position="130"/>
    </location>
</feature>
<dbReference type="GO" id="GO:0016740">
    <property type="term" value="F:transferase activity"/>
    <property type="evidence" value="ECO:0007669"/>
    <property type="project" value="UniProtKB-KW"/>
</dbReference>
<dbReference type="Gene3D" id="3.90.550.10">
    <property type="entry name" value="Spore Coat Polysaccharide Biosynthesis Protein SpsA, Chain A"/>
    <property type="match status" value="1"/>
</dbReference>
<protein>
    <submittedName>
        <fullName evidence="2">Glycosyltransferase family 2 protein</fullName>
    </submittedName>
</protein>
<keyword evidence="2" id="KW-0808">Transferase</keyword>
<dbReference type="Proteomes" id="UP000280066">
    <property type="component" value="Unassembled WGS sequence"/>
</dbReference>
<dbReference type="CDD" id="cd00761">
    <property type="entry name" value="Glyco_tranf_GTA_type"/>
    <property type="match status" value="1"/>
</dbReference>
<evidence type="ECO:0000259" key="1">
    <source>
        <dbReference type="Pfam" id="PF00535"/>
    </source>
</evidence>
<dbReference type="PANTHER" id="PTHR43685:SF11">
    <property type="entry name" value="GLYCOSYLTRANSFERASE TAGX-RELATED"/>
    <property type="match status" value="1"/>
</dbReference>
<dbReference type="RefSeq" id="WP_125426974.1">
    <property type="nucleotide sequence ID" value="NZ_RWIS01000002.1"/>
</dbReference>
<comment type="caution">
    <text evidence="2">The sequence shown here is derived from an EMBL/GenBank/DDBJ whole genome shotgun (WGS) entry which is preliminary data.</text>
</comment>
<dbReference type="Pfam" id="PF00535">
    <property type="entry name" value="Glycos_transf_2"/>
    <property type="match status" value="1"/>
</dbReference>
<organism evidence="2 3">
    <name type="scientific">Hymenobacter metallilatus</name>
    <dbReference type="NCBI Taxonomy" id="2493666"/>
    <lineage>
        <taxon>Bacteria</taxon>
        <taxon>Pseudomonadati</taxon>
        <taxon>Bacteroidota</taxon>
        <taxon>Cytophagia</taxon>
        <taxon>Cytophagales</taxon>
        <taxon>Hymenobacteraceae</taxon>
        <taxon>Hymenobacter</taxon>
    </lineage>
</organism>
<evidence type="ECO:0000313" key="2">
    <source>
        <dbReference type="EMBL" id="RSK36045.1"/>
    </source>
</evidence>
<dbReference type="InterPro" id="IPR050834">
    <property type="entry name" value="Glycosyltransf_2"/>
</dbReference>
<dbReference type="PANTHER" id="PTHR43685">
    <property type="entry name" value="GLYCOSYLTRANSFERASE"/>
    <property type="match status" value="1"/>
</dbReference>
<name>A0A3R9UN98_9BACT</name>
<dbReference type="EMBL" id="RWIS01000002">
    <property type="protein sequence ID" value="RSK36045.1"/>
    <property type="molecule type" value="Genomic_DNA"/>
</dbReference>
<dbReference type="InterPro" id="IPR001173">
    <property type="entry name" value="Glyco_trans_2-like"/>
</dbReference>
<dbReference type="OrthoDB" id="9815829at2"/>